<name>A0A8D8JLJ5_CULPI</name>
<dbReference type="EMBL" id="HBUE01189492">
    <property type="protein sequence ID" value="CAG6524429.1"/>
    <property type="molecule type" value="Transcribed_RNA"/>
</dbReference>
<reference evidence="1" key="1">
    <citation type="submission" date="2021-05" db="EMBL/GenBank/DDBJ databases">
        <authorList>
            <person name="Alioto T."/>
            <person name="Alioto T."/>
            <person name="Gomez Garrido J."/>
        </authorList>
    </citation>
    <scope>NUCLEOTIDE SEQUENCE</scope>
</reference>
<sequence>MPRESRSAGFSTPGTWCQTQPLLRCCISDTRFATNGFQRDGADASQLITTIESVHRWISMSTGNSGRIFCSKWHISSPDEHSSRGIVSSLVRRFKSVIGATLVFDVSRLTDTPPLLQVLRV</sequence>
<dbReference type="EMBL" id="HBUE01111087">
    <property type="protein sequence ID" value="CAG6488897.1"/>
    <property type="molecule type" value="Transcribed_RNA"/>
</dbReference>
<evidence type="ECO:0000313" key="1">
    <source>
        <dbReference type="EMBL" id="CAG6576110.1"/>
    </source>
</evidence>
<dbReference type="EMBL" id="HBUE01295300">
    <property type="protein sequence ID" value="CAG6576110.1"/>
    <property type="molecule type" value="Transcribed_RNA"/>
</dbReference>
<protein>
    <submittedName>
        <fullName evidence="1">(northern house mosquito) hypothetical protein</fullName>
    </submittedName>
</protein>
<dbReference type="AlphaFoldDB" id="A0A8D8JLJ5"/>
<proteinExistence type="predicted"/>
<dbReference type="EMBL" id="HBUE01189493">
    <property type="protein sequence ID" value="CAG6524437.1"/>
    <property type="molecule type" value="Transcribed_RNA"/>
</dbReference>
<dbReference type="EMBL" id="HBUE01018068">
    <property type="protein sequence ID" value="CAG6451319.1"/>
    <property type="molecule type" value="Transcribed_RNA"/>
</dbReference>
<dbReference type="EMBL" id="HBUE01111086">
    <property type="protein sequence ID" value="CAG6488891.1"/>
    <property type="molecule type" value="Transcribed_RNA"/>
</dbReference>
<dbReference type="EMBL" id="HBUE01295301">
    <property type="protein sequence ID" value="CAG6576118.1"/>
    <property type="molecule type" value="Transcribed_RNA"/>
</dbReference>
<accession>A0A8D8JLJ5</accession>
<organism evidence="1">
    <name type="scientific">Culex pipiens</name>
    <name type="common">House mosquito</name>
    <dbReference type="NCBI Taxonomy" id="7175"/>
    <lineage>
        <taxon>Eukaryota</taxon>
        <taxon>Metazoa</taxon>
        <taxon>Ecdysozoa</taxon>
        <taxon>Arthropoda</taxon>
        <taxon>Hexapoda</taxon>
        <taxon>Insecta</taxon>
        <taxon>Pterygota</taxon>
        <taxon>Neoptera</taxon>
        <taxon>Endopterygota</taxon>
        <taxon>Diptera</taxon>
        <taxon>Nematocera</taxon>
        <taxon>Culicoidea</taxon>
        <taxon>Culicidae</taxon>
        <taxon>Culicinae</taxon>
        <taxon>Culicini</taxon>
        <taxon>Culex</taxon>
        <taxon>Culex</taxon>
    </lineage>
</organism>